<evidence type="ECO:0000313" key="4">
    <source>
        <dbReference type="Proteomes" id="UP000001522"/>
    </source>
</evidence>
<dbReference type="RefSeq" id="WP_013022829.1">
    <property type="nucleotide sequence ID" value="NC_013949.1"/>
</dbReference>
<proteinExistence type="predicted"/>
<dbReference type="InterPro" id="IPR007167">
    <property type="entry name" value="Fe-transptr_FeoA-like"/>
</dbReference>
<dbReference type="InterPro" id="IPR038157">
    <property type="entry name" value="FeoA_core_dom"/>
</dbReference>
<dbReference type="GO" id="GO:0046914">
    <property type="term" value="F:transition metal ion binding"/>
    <property type="evidence" value="ECO:0007669"/>
    <property type="project" value="InterPro"/>
</dbReference>
<feature type="domain" description="Ferrous iron transporter FeoA-like" evidence="2">
    <location>
        <begin position="1"/>
        <end position="74"/>
    </location>
</feature>
<evidence type="ECO:0000256" key="1">
    <source>
        <dbReference type="ARBA" id="ARBA00023004"/>
    </source>
</evidence>
<organism evidence="3 4">
    <name type="scientific">Helicobacter mustelae (strain ATCC 43772 / CCUG 25715 / CIP 103759 / LMG 18044 / NCTC 12198 / R85-136P)</name>
    <name type="common">Campylobacter mustelae</name>
    <dbReference type="NCBI Taxonomy" id="679897"/>
    <lineage>
        <taxon>Bacteria</taxon>
        <taxon>Pseudomonadati</taxon>
        <taxon>Campylobacterota</taxon>
        <taxon>Epsilonproteobacteria</taxon>
        <taxon>Campylobacterales</taxon>
        <taxon>Helicobacteraceae</taxon>
        <taxon>Helicobacter</taxon>
    </lineage>
</organism>
<evidence type="ECO:0000259" key="2">
    <source>
        <dbReference type="SMART" id="SM00899"/>
    </source>
</evidence>
<gene>
    <name evidence="3" type="ordered locus">HMU04780</name>
</gene>
<accession>D3UGW7</accession>
<dbReference type="KEGG" id="hms:HMU04780"/>
<dbReference type="STRING" id="679897.HMU04780"/>
<dbReference type="EMBL" id="FN555004">
    <property type="protein sequence ID" value="CBG39739.1"/>
    <property type="molecule type" value="Genomic_DNA"/>
</dbReference>
<sequence length="76" mass="8467">MTLLQGQKDIHYKITQILSQDENLKRRLFSFGLTEGSVVSIIHSSMHKSNIAIIVGNSQVALRNNEASQICIELAN</sequence>
<dbReference type="AlphaFoldDB" id="D3UGW7"/>
<dbReference type="SMART" id="SM00899">
    <property type="entry name" value="FeoA"/>
    <property type="match status" value="1"/>
</dbReference>
<dbReference type="SUPFAM" id="SSF50037">
    <property type="entry name" value="C-terminal domain of transcriptional repressors"/>
    <property type="match status" value="1"/>
</dbReference>
<evidence type="ECO:0000313" key="3">
    <source>
        <dbReference type="EMBL" id="CBG39739.1"/>
    </source>
</evidence>
<keyword evidence="1" id="KW-0408">Iron</keyword>
<reference evidence="3 4" key="1">
    <citation type="journal article" date="2010" name="BMC Genomics">
        <title>Comparative genomics and proteomics of Helicobacter mustelae, an ulcerogenic and carcinogenic gastric pathogen.</title>
        <authorList>
            <person name="O'Toole P.W."/>
            <person name="Snelling W.J."/>
            <person name="Canchaya C."/>
            <person name="Forde B.M."/>
            <person name="Hardie K.R."/>
            <person name="Josenhans C."/>
            <person name="Graham R.L.J."/>
            <person name="McMullan G."/>
            <person name="Parkhill J."/>
            <person name="Belda E."/>
            <person name="Bentley S.D."/>
        </authorList>
    </citation>
    <scope>NUCLEOTIDE SEQUENCE [LARGE SCALE GENOMIC DNA]</scope>
    <source>
        <strain evidence="4">ATCC 43772 / LMG 18044 / NCTC 12198 / 12198</strain>
    </source>
</reference>
<dbReference type="Gene3D" id="2.30.30.90">
    <property type="match status" value="1"/>
</dbReference>
<dbReference type="Proteomes" id="UP000001522">
    <property type="component" value="Chromosome"/>
</dbReference>
<dbReference type="InterPro" id="IPR008988">
    <property type="entry name" value="Transcriptional_repressor_C"/>
</dbReference>
<keyword evidence="4" id="KW-1185">Reference proteome</keyword>
<name>D3UGW7_HELM1</name>
<dbReference type="HOGENOM" id="CLU_150646_7_1_7"/>
<protein>
    <submittedName>
        <fullName evidence="3">Putative ferrous ion transport protein</fullName>
    </submittedName>
</protein>
<dbReference type="Pfam" id="PF04023">
    <property type="entry name" value="FeoA"/>
    <property type="match status" value="1"/>
</dbReference>